<comment type="caution">
    <text evidence="2">The sequence shown here is derived from an EMBL/GenBank/DDBJ whole genome shotgun (WGS) entry which is preliminary data.</text>
</comment>
<organism evidence="2 3">
    <name type="scientific">Gossypium klotzschianum</name>
    <dbReference type="NCBI Taxonomy" id="34286"/>
    <lineage>
        <taxon>Eukaryota</taxon>
        <taxon>Viridiplantae</taxon>
        <taxon>Streptophyta</taxon>
        <taxon>Embryophyta</taxon>
        <taxon>Tracheophyta</taxon>
        <taxon>Spermatophyta</taxon>
        <taxon>Magnoliopsida</taxon>
        <taxon>eudicotyledons</taxon>
        <taxon>Gunneridae</taxon>
        <taxon>Pentapetalae</taxon>
        <taxon>rosids</taxon>
        <taxon>malvids</taxon>
        <taxon>Malvales</taxon>
        <taxon>Malvaceae</taxon>
        <taxon>Malvoideae</taxon>
        <taxon>Gossypium</taxon>
    </lineage>
</organism>
<gene>
    <name evidence="2" type="ORF">Goklo_029555</name>
</gene>
<dbReference type="AlphaFoldDB" id="A0A7J8W3H7"/>
<dbReference type="Proteomes" id="UP000593573">
    <property type="component" value="Unassembled WGS sequence"/>
</dbReference>
<evidence type="ECO:0000313" key="2">
    <source>
        <dbReference type="EMBL" id="MBA0669637.1"/>
    </source>
</evidence>
<evidence type="ECO:0000313" key="3">
    <source>
        <dbReference type="Proteomes" id="UP000593573"/>
    </source>
</evidence>
<accession>A0A7J8W3H7</accession>
<protein>
    <submittedName>
        <fullName evidence="2">Uncharacterized protein</fullName>
    </submittedName>
</protein>
<dbReference type="OrthoDB" id="10432164at2759"/>
<keyword evidence="1" id="KW-0175">Coiled coil</keyword>
<evidence type="ECO:0000256" key="1">
    <source>
        <dbReference type="SAM" id="Coils"/>
    </source>
</evidence>
<reference evidence="2 3" key="1">
    <citation type="journal article" date="2019" name="Genome Biol. Evol.">
        <title>Insights into the evolution of the New World diploid cottons (Gossypium, subgenus Houzingenia) based on genome sequencing.</title>
        <authorList>
            <person name="Grover C.E."/>
            <person name="Arick M.A. 2nd"/>
            <person name="Thrash A."/>
            <person name="Conover J.L."/>
            <person name="Sanders W.S."/>
            <person name="Peterson D.G."/>
            <person name="Frelichowski J.E."/>
            <person name="Scheffler J.A."/>
            <person name="Scheffler B.E."/>
            <person name="Wendel J.F."/>
        </authorList>
    </citation>
    <scope>NUCLEOTIDE SEQUENCE [LARGE SCALE GENOMIC DNA]</scope>
    <source>
        <strain evidence="2">57</strain>
        <tissue evidence="2">Leaf</tissue>
    </source>
</reference>
<proteinExistence type="predicted"/>
<dbReference type="EMBL" id="JABFAB010158555">
    <property type="protein sequence ID" value="MBA0669637.1"/>
    <property type="molecule type" value="Genomic_DNA"/>
</dbReference>
<keyword evidence="3" id="KW-1185">Reference proteome</keyword>
<name>A0A7J8W3H7_9ROSI</name>
<feature type="coiled-coil region" evidence="1">
    <location>
        <begin position="12"/>
        <end position="39"/>
    </location>
</feature>
<feature type="non-terminal residue" evidence="2">
    <location>
        <position position="1"/>
    </location>
</feature>
<sequence length="67" mass="7745">TVCLTSQRDSVQELLDSQRKKLTEKYDALEAMMMALKEEIMATTWALSTRIEELDRELALWRVAVGK</sequence>